<dbReference type="Pfam" id="PF13539">
    <property type="entry name" value="Peptidase_M15_4"/>
    <property type="match status" value="1"/>
</dbReference>
<protein>
    <submittedName>
        <fullName evidence="5">M15 family metallopeptidase</fullName>
    </submittedName>
</protein>
<evidence type="ECO:0000313" key="6">
    <source>
        <dbReference type="Proteomes" id="UP000607645"/>
    </source>
</evidence>
<keyword evidence="3" id="KW-0732">Signal</keyword>
<dbReference type="Proteomes" id="UP000607645">
    <property type="component" value="Unassembled WGS sequence"/>
</dbReference>
<comment type="caution">
    <text evidence="5">The sequence shown here is derived from an EMBL/GenBank/DDBJ whole genome shotgun (WGS) entry which is preliminary data.</text>
</comment>
<dbReference type="Pfam" id="PF00395">
    <property type="entry name" value="SLH"/>
    <property type="match status" value="2"/>
</dbReference>
<evidence type="ECO:0000256" key="1">
    <source>
        <dbReference type="ARBA" id="ARBA00022737"/>
    </source>
</evidence>
<sequence>MKKAASVLLLLLFLAGTTPFAAAYTDLPSGHWAYADMSRAVECKLMTGLPDGSMRPDAPLSWGEWLTLMGRAFYPGALQTSSDAEHWAAGALRGAEAVGVVQQGDFLSVTGGSLDRPVTRQETAVLLDRVLRNVKGLSLTKVDVDLAEISDLDDMPETYRGPVLQCYARGIVTGREDGSFGGGESLTRGAGAVLLMRALDRTETGTGQTAPENSGAWGQSGELPPVSVQPGDGLRELGSNDEKLTRLFGTAQQSRYATEEEAGANMTQVTVPVWKLSRETGEKTGSTITFTVHAAIADDMTAVFTEIYNDPEQFPIYSVEGYAWRGASATGEHNCGTAVDINANENYQVYPDGRVGAGSHWTPGEDPWSIPEDGSVVRIFRSYGYSWGGNAWPTNRDYMHFSYLGV</sequence>
<dbReference type="SUPFAM" id="SSF55166">
    <property type="entry name" value="Hedgehog/DD-peptidase"/>
    <property type="match status" value="1"/>
</dbReference>
<dbReference type="InterPro" id="IPR009045">
    <property type="entry name" value="Zn_M74/Hedgehog-like"/>
</dbReference>
<dbReference type="GO" id="GO:0008233">
    <property type="term" value="F:peptidase activity"/>
    <property type="evidence" value="ECO:0007669"/>
    <property type="project" value="InterPro"/>
</dbReference>
<feature type="chain" id="PRO_5039182678" evidence="3">
    <location>
        <begin position="24"/>
        <end position="406"/>
    </location>
</feature>
<dbReference type="PANTHER" id="PTHR43308:SF5">
    <property type="entry name" value="S-LAYER PROTEIN _ PEPTIDOGLYCAN ENDO-BETA-N-ACETYLGLUCOSAMINIDASE"/>
    <property type="match status" value="1"/>
</dbReference>
<evidence type="ECO:0000259" key="4">
    <source>
        <dbReference type="PROSITE" id="PS51272"/>
    </source>
</evidence>
<accession>A0A8J6MBL7</accession>
<feature type="domain" description="SLH" evidence="4">
    <location>
        <begin position="146"/>
        <end position="209"/>
    </location>
</feature>
<reference evidence="5" key="1">
    <citation type="submission" date="2020-08" db="EMBL/GenBank/DDBJ databases">
        <title>Genome public.</title>
        <authorList>
            <person name="Liu C."/>
            <person name="Sun Q."/>
        </authorList>
    </citation>
    <scope>NUCLEOTIDE SEQUENCE</scope>
    <source>
        <strain evidence="5">NSJ-52</strain>
    </source>
</reference>
<dbReference type="PROSITE" id="PS51272">
    <property type="entry name" value="SLH"/>
    <property type="match status" value="2"/>
</dbReference>
<dbReference type="RefSeq" id="WP_155147020.1">
    <property type="nucleotide sequence ID" value="NZ_JACOPQ010000001.1"/>
</dbReference>
<gene>
    <name evidence="5" type="ORF">H8S62_01780</name>
</gene>
<keyword evidence="6" id="KW-1185">Reference proteome</keyword>
<dbReference type="PANTHER" id="PTHR43308">
    <property type="entry name" value="OUTER MEMBRANE PROTEIN ALPHA-RELATED"/>
    <property type="match status" value="1"/>
</dbReference>
<proteinExistence type="predicted"/>
<dbReference type="Gene3D" id="3.30.1380.10">
    <property type="match status" value="1"/>
</dbReference>
<dbReference type="EMBL" id="JACOPQ010000001">
    <property type="protein sequence ID" value="MBC5735740.1"/>
    <property type="molecule type" value="Genomic_DNA"/>
</dbReference>
<feature type="signal peptide" evidence="3">
    <location>
        <begin position="1"/>
        <end position="23"/>
    </location>
</feature>
<evidence type="ECO:0000256" key="3">
    <source>
        <dbReference type="SAM" id="SignalP"/>
    </source>
</evidence>
<evidence type="ECO:0000313" key="5">
    <source>
        <dbReference type="EMBL" id="MBC5735740.1"/>
    </source>
</evidence>
<dbReference type="InterPro" id="IPR039561">
    <property type="entry name" value="Peptidase_M15C"/>
</dbReference>
<feature type="region of interest" description="Disordered" evidence="2">
    <location>
        <begin position="203"/>
        <end position="224"/>
    </location>
</feature>
<evidence type="ECO:0000256" key="2">
    <source>
        <dbReference type="SAM" id="MobiDB-lite"/>
    </source>
</evidence>
<keyword evidence="1" id="KW-0677">Repeat</keyword>
<dbReference type="AlphaFoldDB" id="A0A8J6MBL7"/>
<feature type="domain" description="SLH" evidence="4">
    <location>
        <begin position="20"/>
        <end position="83"/>
    </location>
</feature>
<name>A0A8J6MBL7_9FIRM</name>
<organism evidence="5 6">
    <name type="scientific">Lawsonibacter faecis</name>
    <dbReference type="NCBI Taxonomy" id="2763052"/>
    <lineage>
        <taxon>Bacteria</taxon>
        <taxon>Bacillati</taxon>
        <taxon>Bacillota</taxon>
        <taxon>Clostridia</taxon>
        <taxon>Eubacteriales</taxon>
        <taxon>Oscillospiraceae</taxon>
        <taxon>Lawsonibacter</taxon>
    </lineage>
</organism>
<dbReference type="InterPro" id="IPR001119">
    <property type="entry name" value="SLH_dom"/>
</dbReference>
<dbReference type="InterPro" id="IPR051465">
    <property type="entry name" value="Cell_Envelope_Struct_Comp"/>
</dbReference>